<dbReference type="STRING" id="525918.SAMN05660964_01956"/>
<dbReference type="Gene3D" id="3.30.910.20">
    <property type="entry name" value="Skp domain"/>
    <property type="match status" value="1"/>
</dbReference>
<dbReference type="OrthoDB" id="5623981at2"/>
<dbReference type="PANTHER" id="PTHR35089:SF1">
    <property type="entry name" value="CHAPERONE PROTEIN SKP"/>
    <property type="match status" value="1"/>
</dbReference>
<dbReference type="Proteomes" id="UP000199397">
    <property type="component" value="Unassembled WGS sequence"/>
</dbReference>
<protein>
    <submittedName>
        <fullName evidence="3">Periplasmic chaperone for outer membrane proteins Skp</fullName>
    </submittedName>
</protein>
<dbReference type="InterPro" id="IPR005632">
    <property type="entry name" value="Chaperone_Skp"/>
</dbReference>
<dbReference type="EMBL" id="FNQP01000010">
    <property type="protein sequence ID" value="SEA60175.1"/>
    <property type="molecule type" value="Genomic_DNA"/>
</dbReference>
<dbReference type="AlphaFoldDB" id="A0A1H4CID3"/>
<keyword evidence="2" id="KW-0732">Signal</keyword>
<dbReference type="RefSeq" id="WP_093068039.1">
    <property type="nucleotide sequence ID" value="NZ_FNQP01000010.1"/>
</dbReference>
<dbReference type="InterPro" id="IPR024930">
    <property type="entry name" value="Skp_dom_sf"/>
</dbReference>
<proteinExistence type="inferred from homology"/>
<dbReference type="GO" id="GO:0050821">
    <property type="term" value="P:protein stabilization"/>
    <property type="evidence" value="ECO:0007669"/>
    <property type="project" value="TreeGrafter"/>
</dbReference>
<dbReference type="GO" id="GO:0051082">
    <property type="term" value="F:unfolded protein binding"/>
    <property type="evidence" value="ECO:0007669"/>
    <property type="project" value="InterPro"/>
</dbReference>
<evidence type="ECO:0000256" key="1">
    <source>
        <dbReference type="ARBA" id="ARBA00009091"/>
    </source>
</evidence>
<evidence type="ECO:0000313" key="3">
    <source>
        <dbReference type="EMBL" id="SEA60175.1"/>
    </source>
</evidence>
<sequence>MLKASALWLWVVILWGQPVVAVDDMVAQHSVRIAIVNVASLLENAPQSKAADAKLKLDFVPREQKLEADQKAIRQLEDELTARSEAGVLSESEKVQRQRELRDLQRKYTREMEDFREAVRSARDMAIDTLQAGIIQAIGEVREQEKIDIVLRESNYIVASDRIDITAKVMLHLEQKFQAQQTLEPAGKQE</sequence>
<evidence type="ECO:0000313" key="4">
    <source>
        <dbReference type="Proteomes" id="UP000199397"/>
    </source>
</evidence>
<dbReference type="SUPFAM" id="SSF111384">
    <property type="entry name" value="OmpH-like"/>
    <property type="match status" value="1"/>
</dbReference>
<evidence type="ECO:0000256" key="2">
    <source>
        <dbReference type="ARBA" id="ARBA00022729"/>
    </source>
</evidence>
<dbReference type="SMART" id="SM00935">
    <property type="entry name" value="OmpH"/>
    <property type="match status" value="1"/>
</dbReference>
<reference evidence="3 4" key="1">
    <citation type="submission" date="2016-10" db="EMBL/GenBank/DDBJ databases">
        <authorList>
            <person name="de Groot N.N."/>
        </authorList>
    </citation>
    <scope>NUCLEOTIDE SEQUENCE [LARGE SCALE GENOMIC DNA]</scope>
    <source>
        <strain evidence="3 4">DSM 21228</strain>
    </source>
</reference>
<gene>
    <name evidence="3" type="ORF">SAMN05660964_01956</name>
</gene>
<comment type="similarity">
    <text evidence="1">Belongs to the Skp family.</text>
</comment>
<accession>A0A1H4CID3</accession>
<dbReference type="PANTHER" id="PTHR35089">
    <property type="entry name" value="CHAPERONE PROTEIN SKP"/>
    <property type="match status" value="1"/>
</dbReference>
<keyword evidence="4" id="KW-1185">Reference proteome</keyword>
<dbReference type="Pfam" id="PF03938">
    <property type="entry name" value="OmpH"/>
    <property type="match status" value="1"/>
</dbReference>
<organism evidence="3 4">
    <name type="scientific">Thiothrix caldifontis</name>
    <dbReference type="NCBI Taxonomy" id="525918"/>
    <lineage>
        <taxon>Bacteria</taxon>
        <taxon>Pseudomonadati</taxon>
        <taxon>Pseudomonadota</taxon>
        <taxon>Gammaproteobacteria</taxon>
        <taxon>Thiotrichales</taxon>
        <taxon>Thiotrichaceae</taxon>
        <taxon>Thiothrix</taxon>
    </lineage>
</organism>
<name>A0A1H4CID3_9GAMM</name>
<dbReference type="GO" id="GO:0005829">
    <property type="term" value="C:cytosol"/>
    <property type="evidence" value="ECO:0007669"/>
    <property type="project" value="TreeGrafter"/>
</dbReference>